<dbReference type="FunFam" id="2.60.200.30:FF:000003">
    <property type="entry name" value="NAD kinase b"/>
    <property type="match status" value="1"/>
</dbReference>
<dbReference type="GO" id="GO:0005524">
    <property type="term" value="F:ATP binding"/>
    <property type="evidence" value="ECO:0007669"/>
    <property type="project" value="UniProtKB-KW"/>
</dbReference>
<dbReference type="GeneID" id="115820380"/>
<keyword evidence="9" id="KW-0067">ATP-binding</keyword>
<dbReference type="Proteomes" id="UP000504632">
    <property type="component" value="Chromosome 9"/>
</dbReference>
<comment type="cofactor">
    <cofactor evidence="1">
        <name>a divalent metal cation</name>
        <dbReference type="ChEBI" id="CHEBI:60240"/>
    </cofactor>
</comment>
<keyword evidence="5" id="KW-0808">Transferase</keyword>
<evidence type="ECO:0000256" key="14">
    <source>
        <dbReference type="ARBA" id="ARBA00080272"/>
    </source>
</evidence>
<keyword evidence="11" id="KW-0520">NAD</keyword>
<dbReference type="Pfam" id="PF20143">
    <property type="entry name" value="NAD_kinase_C"/>
    <property type="match status" value="1"/>
</dbReference>
<dbReference type="GO" id="GO:0003951">
    <property type="term" value="F:NAD+ kinase activity"/>
    <property type="evidence" value="ECO:0007669"/>
    <property type="project" value="UniProtKB-EC"/>
</dbReference>
<organism evidence="16 17">
    <name type="scientific">Chanos chanos</name>
    <name type="common">Milkfish</name>
    <name type="synonym">Mugil chanos</name>
    <dbReference type="NCBI Taxonomy" id="29144"/>
    <lineage>
        <taxon>Eukaryota</taxon>
        <taxon>Metazoa</taxon>
        <taxon>Chordata</taxon>
        <taxon>Craniata</taxon>
        <taxon>Vertebrata</taxon>
        <taxon>Euteleostomi</taxon>
        <taxon>Actinopterygii</taxon>
        <taxon>Neopterygii</taxon>
        <taxon>Teleostei</taxon>
        <taxon>Ostariophysi</taxon>
        <taxon>Gonorynchiformes</taxon>
        <taxon>Chanidae</taxon>
        <taxon>Chanos</taxon>
    </lineage>
</organism>
<dbReference type="AlphaFoldDB" id="A0A6J2W373"/>
<keyword evidence="4" id="KW-0597">Phosphoprotein</keyword>
<dbReference type="GO" id="GO:0005829">
    <property type="term" value="C:cytosol"/>
    <property type="evidence" value="ECO:0007669"/>
    <property type="project" value="UniProtKB-ARBA"/>
</dbReference>
<evidence type="ECO:0000256" key="2">
    <source>
        <dbReference type="ARBA" id="ARBA00010995"/>
    </source>
</evidence>
<dbReference type="FunFam" id="3.40.50.10330:FF:000014">
    <property type="entry name" value="NAD kinase a"/>
    <property type="match status" value="1"/>
</dbReference>
<evidence type="ECO:0000313" key="17">
    <source>
        <dbReference type="RefSeq" id="XP_030639805.1"/>
    </source>
</evidence>
<evidence type="ECO:0000256" key="8">
    <source>
        <dbReference type="ARBA" id="ARBA00022777"/>
    </source>
</evidence>
<evidence type="ECO:0000256" key="3">
    <source>
        <dbReference type="ARBA" id="ARBA00012120"/>
    </source>
</evidence>
<keyword evidence="16" id="KW-1185">Reference proteome</keyword>
<evidence type="ECO:0000256" key="13">
    <source>
        <dbReference type="ARBA" id="ARBA00070415"/>
    </source>
</evidence>
<gene>
    <name evidence="17" type="primary">LOC115820380</name>
</gene>
<evidence type="ECO:0000256" key="11">
    <source>
        <dbReference type="ARBA" id="ARBA00023027"/>
    </source>
</evidence>
<dbReference type="PANTHER" id="PTHR20275">
    <property type="entry name" value="NAD KINASE"/>
    <property type="match status" value="1"/>
</dbReference>
<dbReference type="GO" id="GO:0046872">
    <property type="term" value="F:metal ion binding"/>
    <property type="evidence" value="ECO:0007669"/>
    <property type="project" value="UniProtKB-KW"/>
</dbReference>
<evidence type="ECO:0000256" key="5">
    <source>
        <dbReference type="ARBA" id="ARBA00022679"/>
    </source>
</evidence>
<comment type="catalytic activity">
    <reaction evidence="12">
        <text>NAD(+) + ATP = ADP + NADP(+) + H(+)</text>
        <dbReference type="Rhea" id="RHEA:18629"/>
        <dbReference type="ChEBI" id="CHEBI:15378"/>
        <dbReference type="ChEBI" id="CHEBI:30616"/>
        <dbReference type="ChEBI" id="CHEBI:57540"/>
        <dbReference type="ChEBI" id="CHEBI:58349"/>
        <dbReference type="ChEBI" id="CHEBI:456216"/>
        <dbReference type="EC" id="2.7.1.23"/>
    </reaction>
</comment>
<accession>A0A6J2W373</accession>
<dbReference type="EC" id="2.7.1.23" evidence="3"/>
<dbReference type="Pfam" id="PF01513">
    <property type="entry name" value="NAD_kinase"/>
    <property type="match status" value="1"/>
</dbReference>
<evidence type="ECO:0000256" key="4">
    <source>
        <dbReference type="ARBA" id="ARBA00022553"/>
    </source>
</evidence>
<dbReference type="RefSeq" id="XP_030639805.1">
    <property type="nucleotide sequence ID" value="XM_030783945.1"/>
</dbReference>
<comment type="similarity">
    <text evidence="2">Belongs to the NAD kinase family.</text>
</comment>
<protein>
    <recommendedName>
        <fullName evidence="13">NAD kinase</fullName>
        <ecNumber evidence="3">2.7.1.23</ecNumber>
    </recommendedName>
    <alternativeName>
        <fullName evidence="14">Poly(P)/ATP NAD kinase</fullName>
    </alternativeName>
</protein>
<keyword evidence="7" id="KW-0547">Nucleotide-binding</keyword>
<keyword evidence="8 17" id="KW-0418">Kinase</keyword>
<evidence type="ECO:0000256" key="7">
    <source>
        <dbReference type="ARBA" id="ARBA00022741"/>
    </source>
</evidence>
<feature type="region of interest" description="Disordered" evidence="15">
    <location>
        <begin position="1"/>
        <end position="53"/>
    </location>
</feature>
<evidence type="ECO:0000256" key="12">
    <source>
        <dbReference type="ARBA" id="ARBA00047925"/>
    </source>
</evidence>
<dbReference type="Gene3D" id="3.40.50.10330">
    <property type="entry name" value="Probable inorganic polyphosphate/atp-NAD kinase, domain 1"/>
    <property type="match status" value="1"/>
</dbReference>
<evidence type="ECO:0000256" key="9">
    <source>
        <dbReference type="ARBA" id="ARBA00022840"/>
    </source>
</evidence>
<sequence length="445" mass="49179">MESSGDAKPTLKPSESGRDPGTYCCPSCDGKDSSRHGRVFRNGPKARSMSTSAVPSCAEFRRTQSLHGPSPVTTFGPKACMLKNPKAVMHIQDPASQRLTWNKPPKSVLVIKKIRDVSLLQPFKELCIFLIEQKNMIVYVERKVLEDPAIANDESFVAVRKNFCTFREDYDDISKRVDFIICLGGDGTLLYASSLFQESVPPVMAFHLGSLGFLTPFNFDTYQSQVTQVIEGNAAIILRSRLKVRVVKEGREKKGSLQGRSEEKSMIISNGDVEPARKTMQYQVLNEVVVDRGPSSYLSNVDLFLDGHLITTVQGDGVIVSTPTGSTAYAVAAGASMIHPNVPAIMITPICPHSLSFRPIVVPAGVELKIMLSREARNTAWVSLDGRKRQEIGHGDSITITTSCFPVPSICFRDPVNDWFESLAQCLHWNVRKKQSHLSSEEDED</sequence>
<dbReference type="PANTHER" id="PTHR20275:SF30">
    <property type="entry name" value="NAD(+) KINASE"/>
    <property type="match status" value="1"/>
</dbReference>
<dbReference type="InterPro" id="IPR017437">
    <property type="entry name" value="ATP-NAD_kinase_PpnK-typ_C"/>
</dbReference>
<dbReference type="InterPro" id="IPR016064">
    <property type="entry name" value="NAD/diacylglycerol_kinase_sf"/>
</dbReference>
<dbReference type="InterPro" id="IPR002504">
    <property type="entry name" value="NADK"/>
</dbReference>
<dbReference type="GO" id="GO:0006741">
    <property type="term" value="P:NADP+ biosynthetic process"/>
    <property type="evidence" value="ECO:0007669"/>
    <property type="project" value="InterPro"/>
</dbReference>
<reference evidence="17" key="1">
    <citation type="submission" date="2025-08" db="UniProtKB">
        <authorList>
            <consortium name="RefSeq"/>
        </authorList>
    </citation>
    <scope>IDENTIFICATION</scope>
</reference>
<dbReference type="InParanoid" id="A0A6J2W373"/>
<evidence type="ECO:0000256" key="10">
    <source>
        <dbReference type="ARBA" id="ARBA00022857"/>
    </source>
</evidence>
<evidence type="ECO:0000256" key="1">
    <source>
        <dbReference type="ARBA" id="ARBA00001968"/>
    </source>
</evidence>
<dbReference type="GO" id="GO:0019674">
    <property type="term" value="P:NAD+ metabolic process"/>
    <property type="evidence" value="ECO:0007669"/>
    <property type="project" value="InterPro"/>
</dbReference>
<dbReference type="OrthoDB" id="24581at2759"/>
<evidence type="ECO:0000256" key="6">
    <source>
        <dbReference type="ARBA" id="ARBA00022723"/>
    </source>
</evidence>
<dbReference type="HAMAP" id="MF_00361">
    <property type="entry name" value="NAD_kinase"/>
    <property type="match status" value="1"/>
</dbReference>
<keyword evidence="10" id="KW-0521">NADP</keyword>
<evidence type="ECO:0000256" key="15">
    <source>
        <dbReference type="SAM" id="MobiDB-lite"/>
    </source>
</evidence>
<dbReference type="Gene3D" id="2.60.200.30">
    <property type="entry name" value="Probable inorganic polyphosphate/atp-NAD kinase, domain 2"/>
    <property type="match status" value="1"/>
</dbReference>
<proteinExistence type="inferred from homology"/>
<evidence type="ECO:0000313" key="16">
    <source>
        <dbReference type="Proteomes" id="UP000504632"/>
    </source>
</evidence>
<keyword evidence="6" id="KW-0479">Metal-binding</keyword>
<name>A0A6J2W373_CHACN</name>
<dbReference type="SUPFAM" id="SSF111331">
    <property type="entry name" value="NAD kinase/diacylglycerol kinase-like"/>
    <property type="match status" value="1"/>
</dbReference>
<dbReference type="InterPro" id="IPR017438">
    <property type="entry name" value="ATP-NAD_kinase_N"/>
</dbReference>